<proteinExistence type="predicted"/>
<keyword evidence="5 6" id="KW-0472">Membrane</keyword>
<dbReference type="Pfam" id="PF03899">
    <property type="entry name" value="ATP-synt_I"/>
    <property type="match status" value="1"/>
</dbReference>
<comment type="caution">
    <text evidence="7">The sequence shown here is derived from an EMBL/GenBank/DDBJ whole genome shotgun (WGS) entry which is preliminary data.</text>
</comment>
<evidence type="ECO:0000256" key="4">
    <source>
        <dbReference type="ARBA" id="ARBA00022989"/>
    </source>
</evidence>
<protein>
    <recommendedName>
        <fullName evidence="8">ATP synthase I chain</fullName>
    </recommendedName>
</protein>
<evidence type="ECO:0000256" key="2">
    <source>
        <dbReference type="ARBA" id="ARBA00022475"/>
    </source>
</evidence>
<dbReference type="InterPro" id="IPR005598">
    <property type="entry name" value="ATP_synth_I"/>
</dbReference>
<evidence type="ECO:0000313" key="7">
    <source>
        <dbReference type="EMBL" id="MPL76663.1"/>
    </source>
</evidence>
<gene>
    <name evidence="7" type="ORF">SDC9_22509</name>
</gene>
<comment type="subcellular location">
    <subcellularLocation>
        <location evidence="1">Cell membrane</location>
        <topology evidence="1">Multi-pass membrane protein</topology>
    </subcellularLocation>
</comment>
<organism evidence="7">
    <name type="scientific">bioreactor metagenome</name>
    <dbReference type="NCBI Taxonomy" id="1076179"/>
    <lineage>
        <taxon>unclassified sequences</taxon>
        <taxon>metagenomes</taxon>
        <taxon>ecological metagenomes</taxon>
    </lineage>
</organism>
<dbReference type="EMBL" id="VSSQ01000099">
    <property type="protein sequence ID" value="MPL76663.1"/>
    <property type="molecule type" value="Genomic_DNA"/>
</dbReference>
<dbReference type="AlphaFoldDB" id="A0A644UCE7"/>
<evidence type="ECO:0000256" key="1">
    <source>
        <dbReference type="ARBA" id="ARBA00004651"/>
    </source>
</evidence>
<accession>A0A644UCE7</accession>
<evidence type="ECO:0000256" key="5">
    <source>
        <dbReference type="ARBA" id="ARBA00023136"/>
    </source>
</evidence>
<sequence length="131" mass="15013">MKVQNKELFAYCKQIFFRQFAVACIICLLAVILRKEIAYSWIIGCAVALSDTGLVLQGIFKGSRKGPEEAVHYMQKTMFKRLLAVIVIVLVMLKLKLSVIGIFISFILLHIFLVLNLIIIARRNKFLKKRP</sequence>
<name>A0A644UCE7_9ZZZZ</name>
<feature type="transmembrane region" description="Helical" evidence="6">
    <location>
        <begin position="15"/>
        <end position="33"/>
    </location>
</feature>
<keyword evidence="3 6" id="KW-0812">Transmembrane</keyword>
<evidence type="ECO:0000256" key="6">
    <source>
        <dbReference type="SAM" id="Phobius"/>
    </source>
</evidence>
<feature type="transmembrane region" description="Helical" evidence="6">
    <location>
        <begin position="99"/>
        <end position="121"/>
    </location>
</feature>
<evidence type="ECO:0008006" key="8">
    <source>
        <dbReference type="Google" id="ProtNLM"/>
    </source>
</evidence>
<feature type="transmembrane region" description="Helical" evidence="6">
    <location>
        <begin position="39"/>
        <end position="56"/>
    </location>
</feature>
<evidence type="ECO:0000256" key="3">
    <source>
        <dbReference type="ARBA" id="ARBA00022692"/>
    </source>
</evidence>
<reference evidence="7" key="1">
    <citation type="submission" date="2019-08" db="EMBL/GenBank/DDBJ databases">
        <authorList>
            <person name="Kucharzyk K."/>
            <person name="Murdoch R.W."/>
            <person name="Higgins S."/>
            <person name="Loffler F."/>
        </authorList>
    </citation>
    <scope>NUCLEOTIDE SEQUENCE</scope>
</reference>
<keyword evidence="2" id="KW-1003">Cell membrane</keyword>
<keyword evidence="4 6" id="KW-1133">Transmembrane helix</keyword>
<dbReference type="GO" id="GO:0005886">
    <property type="term" value="C:plasma membrane"/>
    <property type="evidence" value="ECO:0007669"/>
    <property type="project" value="UniProtKB-SubCell"/>
</dbReference>